<organism evidence="1 2">
    <name type="scientific">Diphasiastrum complanatum</name>
    <name type="common">Issler's clubmoss</name>
    <name type="synonym">Lycopodium complanatum</name>
    <dbReference type="NCBI Taxonomy" id="34168"/>
    <lineage>
        <taxon>Eukaryota</taxon>
        <taxon>Viridiplantae</taxon>
        <taxon>Streptophyta</taxon>
        <taxon>Embryophyta</taxon>
        <taxon>Tracheophyta</taxon>
        <taxon>Lycopodiopsida</taxon>
        <taxon>Lycopodiales</taxon>
        <taxon>Lycopodiaceae</taxon>
        <taxon>Lycopodioideae</taxon>
        <taxon>Diphasiastrum</taxon>
    </lineage>
</organism>
<proteinExistence type="predicted"/>
<dbReference type="EMBL" id="CM055097">
    <property type="protein sequence ID" value="KAJ7553329.1"/>
    <property type="molecule type" value="Genomic_DNA"/>
</dbReference>
<reference evidence="2" key="1">
    <citation type="journal article" date="2024" name="Proc. Natl. Acad. Sci. U.S.A.">
        <title>Extraordinary preservation of gene collinearity over three hundred million years revealed in homosporous lycophytes.</title>
        <authorList>
            <person name="Li C."/>
            <person name="Wickell D."/>
            <person name="Kuo L.Y."/>
            <person name="Chen X."/>
            <person name="Nie B."/>
            <person name="Liao X."/>
            <person name="Peng D."/>
            <person name="Ji J."/>
            <person name="Jenkins J."/>
            <person name="Williams M."/>
            <person name="Shu S."/>
            <person name="Plott C."/>
            <person name="Barry K."/>
            <person name="Rajasekar S."/>
            <person name="Grimwood J."/>
            <person name="Han X."/>
            <person name="Sun S."/>
            <person name="Hou Z."/>
            <person name="He W."/>
            <person name="Dai G."/>
            <person name="Sun C."/>
            <person name="Schmutz J."/>
            <person name="Leebens-Mack J.H."/>
            <person name="Li F.W."/>
            <person name="Wang L."/>
        </authorList>
    </citation>
    <scope>NUCLEOTIDE SEQUENCE [LARGE SCALE GENOMIC DNA]</scope>
    <source>
        <strain evidence="2">cv. PW_Plant_1</strain>
    </source>
</reference>
<keyword evidence="2" id="KW-1185">Reference proteome</keyword>
<protein>
    <submittedName>
        <fullName evidence="1">Uncharacterized protein</fullName>
    </submittedName>
</protein>
<evidence type="ECO:0000313" key="1">
    <source>
        <dbReference type="EMBL" id="KAJ7553329.1"/>
    </source>
</evidence>
<name>A0ACC2DGN8_DIPCM</name>
<comment type="caution">
    <text evidence="1">The sequence shown here is derived from an EMBL/GenBank/DDBJ whole genome shotgun (WGS) entry which is preliminary data.</text>
</comment>
<sequence>MSATSEPPPPGSAPTKTAHSVHSIAQTLLHPSETDVANVRIMTAAFIVLLAVIVFILGLHLYAKWFWRTARLHRRTYQLEFSLEEALESEMGVGLDKAVFESLPTFIYSWGLMNKGVDCAVCLCEFEEKESGRLLPMCNHMFHTECIGMWFKSHSTCPLCRLSVLPPTVKRLDLHDSIMNSQSSGAPHIMQMTPETVPADFSSLPNSIAYEESACSLQQPVAESNDQQEQGIRNRLPDVEAPQSPATTSNPRSPPSFRVVSPPGISGSDRVTHLSMELVRQFYSQRPASPLSSTSPIALSATPSHKCSVGRLLSLRRILMRLQNGIPSVSTSAQ</sequence>
<dbReference type="Proteomes" id="UP001162992">
    <property type="component" value="Chromosome 6"/>
</dbReference>
<gene>
    <name evidence="1" type="ORF">O6H91_06G093400</name>
</gene>
<evidence type="ECO:0000313" key="2">
    <source>
        <dbReference type="Proteomes" id="UP001162992"/>
    </source>
</evidence>
<accession>A0ACC2DGN8</accession>